<dbReference type="PROSITE" id="PS00108">
    <property type="entry name" value="PROTEIN_KINASE_ST"/>
    <property type="match status" value="1"/>
</dbReference>
<evidence type="ECO:0000259" key="4">
    <source>
        <dbReference type="PROSITE" id="PS50011"/>
    </source>
</evidence>
<proteinExistence type="predicted"/>
<keyword evidence="6" id="KW-1185">Reference proteome</keyword>
<dbReference type="PROSITE" id="PS50088">
    <property type="entry name" value="ANK_REPEAT"/>
    <property type="match status" value="8"/>
</dbReference>
<feature type="repeat" description="ANK" evidence="3">
    <location>
        <begin position="320"/>
        <end position="352"/>
    </location>
</feature>
<feature type="repeat" description="ANK" evidence="3">
    <location>
        <begin position="144"/>
        <end position="166"/>
    </location>
</feature>
<comment type="caution">
    <text evidence="5">The sequence shown here is derived from an EMBL/GenBank/DDBJ whole genome shotgun (WGS) entry which is preliminary data.</text>
</comment>
<feature type="repeat" description="ANK" evidence="3">
    <location>
        <begin position="111"/>
        <end position="143"/>
    </location>
</feature>
<feature type="domain" description="Protein kinase" evidence="4">
    <location>
        <begin position="958"/>
        <end position="1203"/>
    </location>
</feature>
<feature type="repeat" description="ANK" evidence="3">
    <location>
        <begin position="221"/>
        <end position="253"/>
    </location>
</feature>
<evidence type="ECO:0000256" key="1">
    <source>
        <dbReference type="ARBA" id="ARBA00022737"/>
    </source>
</evidence>
<dbReference type="Pfam" id="PF07714">
    <property type="entry name" value="PK_Tyr_Ser-Thr"/>
    <property type="match status" value="1"/>
</dbReference>
<sequence length="1262" mass="141167">MASSTCTSRLWQWFERLWLRLSVPGYADPIGDVEVNPYESFSVEELFLHAAQHGYEDIIREVFISSNLIADINCTNENGWTALLYAASNNHTSIVEFLIDHGAFLGARNYQDLEALHLAAAQGFLDTVKVLVEAGADIGSVGMSDMTPLHCAIKHGRFSVVQFLIEWLLSKNEQELVHELLEVHVYAGEWTALNVAADEGTLDIVVFLTEHDAVLNTKNEHGFSPLHSAVAKSHGDVVKHLLSIGADVDTRTTIGGTPLGTAAKHGLTEMAALLLDAGADIHTVNHNGCTPLLTAATDGHEEVVKLLLNRGANLEDRTNEGWTSLIIAAEKGYSTLIKSLVSRGASIDSKTHDGATALSVATQQGHMETCRILIDLLGLRGELVLNAPDIHGRTVLHYAVLTGKMELMELLVRYGATVNTADYQDATPMNLAILECNVNIIQYLTAHGAAPFNDSNEIWTLTALEELYIRSFECDEPRTSDPKWFIDPATIQHERSFQTYENNFTKASVCSWLGAPVIVLENLAMRVPEVIYNLSPKAMELGIKIRASFAKEVARWLPLNHPHVLKLYGACHRLQQLLVMERVSGETMREYLQRHPEKTWKILYEAALAVQYLHERGIFHGYIRGDNILVTDCGSAKLGGFGFYSLNFGKEQESTAWEPVDRLEGGVCTPENDVYSLGMCVIEAVTGEPPYGEQEDVRFLISNGLFPERSPKFSDRAWLLVTRMSTFSKRQRLSIDDVVRELKDFAADEARSLSPELQQPVSHALVEEQLALAVSLVYTQNQLEPERQAVDRLNQLWLAVAEVPERLRSFCTTVTELVNHLKRYTTNTTAVSRRFSERRQAGAMFSLHNDIDRLVHQFGLDSTIVEVHEWRKNWYNARAARMKRFEATLTDEELEKLENSSDYVEVLTCLYFELTRHRLSYTPIQPRIFHSACQRIKRLPDVKVEDWFLPPYEVDFNHDDLDAFSRGGYGSVHHGTWMNSPVVVKKVLAPDADAFEREVGIWFQLFHPYVVQLFGACHLDGQQYFVCEDAVNGQLDRYLRRRDVNRNRVVWQRLYETVVALQFLHGKGVLHRDLKCNNILIGIDGRVKLADFGLSSVISDGDTRASGAVRWQAPEIIRGEAASCASDVYGLAMCVLEAVTGEYPWGDDVGDYSVRYSLLEGKGVARPAGFTDEGWELVQRMTSFKPTERLALEKVVEEMRGFAEIEAEMPDMPDPEDVLPVVAATTDQSESTVGCTSALSTASSAYASCVDSTSADHFARSY</sequence>
<dbReference type="SUPFAM" id="SSF48403">
    <property type="entry name" value="Ankyrin repeat"/>
    <property type="match status" value="1"/>
</dbReference>
<dbReference type="PROSITE" id="PS50297">
    <property type="entry name" value="ANK_REP_REGION"/>
    <property type="match status" value="8"/>
</dbReference>
<dbReference type="Pfam" id="PF12796">
    <property type="entry name" value="Ank_2"/>
    <property type="match status" value="4"/>
</dbReference>
<keyword evidence="1" id="KW-0677">Repeat</keyword>
<dbReference type="InterPro" id="IPR011009">
    <property type="entry name" value="Kinase-like_dom_sf"/>
</dbReference>
<dbReference type="Gene3D" id="1.25.40.20">
    <property type="entry name" value="Ankyrin repeat-containing domain"/>
    <property type="match status" value="3"/>
</dbReference>
<dbReference type="PANTHER" id="PTHR24166">
    <property type="entry name" value="ROLLING PEBBLES, ISOFORM B"/>
    <property type="match status" value="1"/>
</dbReference>
<dbReference type="Pfam" id="PF13606">
    <property type="entry name" value="Ank_3"/>
    <property type="match status" value="1"/>
</dbReference>
<dbReference type="SMART" id="SM00220">
    <property type="entry name" value="S_TKc"/>
    <property type="match status" value="2"/>
</dbReference>
<dbReference type="SMART" id="SM00248">
    <property type="entry name" value="ANK"/>
    <property type="match status" value="11"/>
</dbReference>
<dbReference type="EMBL" id="JBIMZQ010000007">
    <property type="protein sequence ID" value="KAL3670138.1"/>
    <property type="molecule type" value="Genomic_DNA"/>
</dbReference>
<feature type="repeat" description="ANK" evidence="3">
    <location>
        <begin position="254"/>
        <end position="286"/>
    </location>
</feature>
<dbReference type="Proteomes" id="UP001632037">
    <property type="component" value="Unassembled WGS sequence"/>
</dbReference>
<dbReference type="InterPro" id="IPR008271">
    <property type="entry name" value="Ser/Thr_kinase_AS"/>
</dbReference>
<dbReference type="InterPro" id="IPR002110">
    <property type="entry name" value="Ankyrin_rpt"/>
</dbReference>
<reference evidence="5 6" key="1">
    <citation type="submission" date="2024-09" db="EMBL/GenBank/DDBJ databases">
        <title>Genome sequencing and assembly of Phytophthora oleae, isolate VK10A, causative agent of rot of olive drupes.</title>
        <authorList>
            <person name="Conti Taguali S."/>
            <person name="Riolo M."/>
            <person name="La Spada F."/>
            <person name="Cacciola S.O."/>
            <person name="Dionisio G."/>
        </authorList>
    </citation>
    <scope>NUCLEOTIDE SEQUENCE [LARGE SCALE GENOMIC DNA]</scope>
    <source>
        <strain evidence="5 6">VK10A</strain>
    </source>
</reference>
<gene>
    <name evidence="5" type="ORF">V7S43_004453</name>
</gene>
<evidence type="ECO:0000256" key="3">
    <source>
        <dbReference type="PROSITE-ProRule" id="PRU00023"/>
    </source>
</evidence>
<organism evidence="5 6">
    <name type="scientific">Phytophthora oleae</name>
    <dbReference type="NCBI Taxonomy" id="2107226"/>
    <lineage>
        <taxon>Eukaryota</taxon>
        <taxon>Sar</taxon>
        <taxon>Stramenopiles</taxon>
        <taxon>Oomycota</taxon>
        <taxon>Peronosporomycetes</taxon>
        <taxon>Peronosporales</taxon>
        <taxon>Peronosporaceae</taxon>
        <taxon>Phytophthora</taxon>
    </lineage>
</organism>
<feature type="repeat" description="ANK" evidence="3">
    <location>
        <begin position="391"/>
        <end position="423"/>
    </location>
</feature>
<protein>
    <recommendedName>
        <fullName evidence="4">Protein kinase domain-containing protein</fullName>
    </recommendedName>
</protein>
<name>A0ABD3FTT9_9STRA</name>
<dbReference type="CDD" id="cd00180">
    <property type="entry name" value="PKc"/>
    <property type="match status" value="1"/>
</dbReference>
<dbReference type="InterPro" id="IPR000719">
    <property type="entry name" value="Prot_kinase_dom"/>
</dbReference>
<dbReference type="PANTHER" id="PTHR24166:SF48">
    <property type="entry name" value="PROTEIN VAPYRIN"/>
    <property type="match status" value="1"/>
</dbReference>
<evidence type="ECO:0000256" key="2">
    <source>
        <dbReference type="ARBA" id="ARBA00023043"/>
    </source>
</evidence>
<dbReference type="InterPro" id="IPR050889">
    <property type="entry name" value="Dendritic_Spine_Reg/Scaffold"/>
</dbReference>
<dbReference type="InterPro" id="IPR001245">
    <property type="entry name" value="Ser-Thr/Tyr_kinase_cat_dom"/>
</dbReference>
<accession>A0ABD3FTT9</accession>
<dbReference type="Gene3D" id="1.10.510.10">
    <property type="entry name" value="Transferase(Phosphotransferase) domain 1"/>
    <property type="match status" value="2"/>
</dbReference>
<dbReference type="PROSITE" id="PS50011">
    <property type="entry name" value="PROTEIN_KINASE_DOM"/>
    <property type="match status" value="2"/>
</dbReference>
<evidence type="ECO:0000313" key="5">
    <source>
        <dbReference type="EMBL" id="KAL3670138.1"/>
    </source>
</evidence>
<evidence type="ECO:0000313" key="6">
    <source>
        <dbReference type="Proteomes" id="UP001632037"/>
    </source>
</evidence>
<dbReference type="SUPFAM" id="SSF56112">
    <property type="entry name" value="Protein kinase-like (PK-like)"/>
    <property type="match status" value="2"/>
</dbReference>
<keyword evidence="2 3" id="KW-0040">ANK repeat</keyword>
<feature type="repeat" description="ANK" evidence="3">
    <location>
        <begin position="287"/>
        <end position="319"/>
    </location>
</feature>
<dbReference type="AlphaFoldDB" id="A0ABD3FTT9"/>
<dbReference type="InterPro" id="IPR036770">
    <property type="entry name" value="Ankyrin_rpt-contain_sf"/>
</dbReference>
<dbReference type="Pfam" id="PF00069">
    <property type="entry name" value="Pkinase"/>
    <property type="match status" value="1"/>
</dbReference>
<feature type="repeat" description="ANK" evidence="3">
    <location>
        <begin position="78"/>
        <end position="110"/>
    </location>
</feature>
<feature type="domain" description="Protein kinase" evidence="4">
    <location>
        <begin position="441"/>
        <end position="746"/>
    </location>
</feature>